<feature type="site" description="Essential for DHBP synthase activity" evidence="19">
    <location>
        <position position="196"/>
    </location>
</feature>
<dbReference type="GO" id="GO:0008686">
    <property type="term" value="F:3,4-dihydroxy-2-butanone-4-phosphate synthase activity"/>
    <property type="evidence" value="ECO:0007669"/>
    <property type="project" value="UniProtKB-UniRule"/>
</dbReference>
<dbReference type="PANTHER" id="PTHR21327">
    <property type="entry name" value="GTP CYCLOHYDROLASE II-RELATED"/>
    <property type="match status" value="1"/>
</dbReference>
<feature type="binding site" evidence="19">
    <location>
        <begin position="210"/>
        <end position="214"/>
    </location>
    <ligand>
        <name>D-ribulose 5-phosphate</name>
        <dbReference type="ChEBI" id="CHEBI:58121"/>
    </ligand>
</feature>
<evidence type="ECO:0000256" key="2">
    <source>
        <dbReference type="ARBA" id="ARBA00001936"/>
    </source>
</evidence>
<evidence type="ECO:0000313" key="23">
    <source>
        <dbReference type="Proteomes" id="UP000002218"/>
    </source>
</evidence>
<feature type="binding site" evidence="19">
    <location>
        <position position="327"/>
    </location>
    <ligand>
        <name>Zn(2+)</name>
        <dbReference type="ChEBI" id="CHEBI:29105"/>
        <note>catalytic</note>
    </ligand>
</feature>
<comment type="cofactor">
    <cofactor evidence="19">
        <name>Zn(2+)</name>
        <dbReference type="ChEBI" id="CHEBI:29105"/>
    </cofactor>
    <text evidence="19">Binds 1 zinc ion per subunit.</text>
</comment>
<dbReference type="Gene3D" id="3.90.870.10">
    <property type="entry name" value="DHBP synthase"/>
    <property type="match status" value="1"/>
</dbReference>
<dbReference type="FunFam" id="3.90.870.10:FF:000001">
    <property type="entry name" value="Riboflavin biosynthesis protein RibBA"/>
    <property type="match status" value="1"/>
</dbReference>
<comment type="pathway">
    <text evidence="4 19">Cofactor biosynthesis; riboflavin biosynthesis; 5-amino-6-(D-ribitylamino)uracil from GTP: step 1/4.</text>
</comment>
<keyword evidence="11 19" id="KW-0862">Zinc</keyword>
<evidence type="ECO:0000256" key="9">
    <source>
        <dbReference type="ARBA" id="ARBA00022741"/>
    </source>
</evidence>
<feature type="binding site" evidence="19">
    <location>
        <begin position="97"/>
        <end position="98"/>
    </location>
    <ligand>
        <name>D-ribulose 5-phosphate</name>
        <dbReference type="ChEBI" id="CHEBI:58121"/>
    </ligand>
</feature>
<comment type="catalytic activity">
    <reaction evidence="1 19">
        <text>D-ribulose 5-phosphate = (2S)-2-hydroxy-3-oxobutyl phosphate + formate + H(+)</text>
        <dbReference type="Rhea" id="RHEA:18457"/>
        <dbReference type="ChEBI" id="CHEBI:15378"/>
        <dbReference type="ChEBI" id="CHEBI:15740"/>
        <dbReference type="ChEBI" id="CHEBI:58121"/>
        <dbReference type="ChEBI" id="CHEBI:58830"/>
        <dbReference type="EC" id="4.1.99.12"/>
    </reaction>
</comment>
<dbReference type="HAMAP" id="MF_01283">
    <property type="entry name" value="RibBA"/>
    <property type="match status" value="1"/>
</dbReference>
<evidence type="ECO:0000256" key="6">
    <source>
        <dbReference type="ARBA" id="ARBA00005520"/>
    </source>
</evidence>
<dbReference type="RefSeq" id="WP_015749265.1">
    <property type="nucleotide sequence ID" value="NC_013235.1"/>
</dbReference>
<name>C8XIH5_NAKMY</name>
<feature type="site" description="Essential for DHBP synthase activity" evidence="19">
    <location>
        <position position="234"/>
    </location>
</feature>
<keyword evidence="13 19" id="KW-0342">GTP-binding</keyword>
<feature type="domain" description="GTP cyclohydrolase II" evidence="21">
    <location>
        <begin position="278"/>
        <end position="443"/>
    </location>
</feature>
<dbReference type="InterPro" id="IPR016299">
    <property type="entry name" value="Riboflavin_synth_RibBA"/>
</dbReference>
<dbReference type="eggNOG" id="COG0807">
    <property type="taxonomic scope" value="Bacteria"/>
</dbReference>
<comment type="similarity">
    <text evidence="19">In the C-terminal section; belongs to the GTP cyclohydrolase II family.</text>
</comment>
<comment type="similarity">
    <text evidence="6 19">In the N-terminal section; belongs to the DHBP synthase family.</text>
</comment>
<feature type="binding site" evidence="19">
    <location>
        <position position="234"/>
    </location>
    <ligand>
        <name>D-ribulose 5-phosphate</name>
        <dbReference type="ChEBI" id="CHEBI:58121"/>
    </ligand>
</feature>
<accession>C8XIH5</accession>
<evidence type="ECO:0000256" key="11">
    <source>
        <dbReference type="ARBA" id="ARBA00022833"/>
    </source>
</evidence>
<feature type="binding site" evidence="19">
    <location>
        <position position="340"/>
    </location>
    <ligand>
        <name>Zn(2+)</name>
        <dbReference type="ChEBI" id="CHEBI:29105"/>
        <note>catalytic</note>
    </ligand>
</feature>
<dbReference type="GO" id="GO:0005829">
    <property type="term" value="C:cytosol"/>
    <property type="evidence" value="ECO:0007669"/>
    <property type="project" value="TreeGrafter"/>
</dbReference>
<comment type="function">
    <text evidence="3 19">Catalyzes the conversion of D-ribulose 5-phosphate to formate and 3,4-dihydroxy-2-butanone 4-phosphate.</text>
</comment>
<dbReference type="KEGG" id="nml:Namu_4151"/>
<comment type="pathway">
    <text evidence="5 19">Cofactor biosynthesis; riboflavin biosynthesis; 2-hydroxy-3-oxobutyl phosphate from D-ribulose 5-phosphate: step 1/1.</text>
</comment>
<evidence type="ECO:0000256" key="20">
    <source>
        <dbReference type="SAM" id="MobiDB-lite"/>
    </source>
</evidence>
<feature type="binding site" evidence="19">
    <location>
        <position position="338"/>
    </location>
    <ligand>
        <name>Zn(2+)</name>
        <dbReference type="ChEBI" id="CHEBI:29105"/>
        <note>catalytic</note>
    </ligand>
</feature>
<dbReference type="OrthoDB" id="9793111at2"/>
<feature type="region of interest" description="DHBP synthase" evidence="19">
    <location>
        <begin position="1"/>
        <end position="271"/>
    </location>
</feature>
<evidence type="ECO:0000256" key="19">
    <source>
        <dbReference type="HAMAP-Rule" id="MF_01283"/>
    </source>
</evidence>
<dbReference type="InterPro" id="IPR032677">
    <property type="entry name" value="GTP_cyclohydro_II"/>
</dbReference>
<evidence type="ECO:0000256" key="13">
    <source>
        <dbReference type="ARBA" id="ARBA00023134"/>
    </source>
</evidence>
<feature type="compositionally biased region" description="Polar residues" evidence="20">
    <location>
        <begin position="1"/>
        <end position="12"/>
    </location>
</feature>
<keyword evidence="15 19" id="KW-0456">Lyase</keyword>
<comment type="catalytic activity">
    <reaction evidence="18 19">
        <text>GTP + 4 H2O = 2,5-diamino-6-hydroxy-4-(5-phosphoribosylamino)-pyrimidine + formate + 2 phosphate + 3 H(+)</text>
        <dbReference type="Rhea" id="RHEA:23704"/>
        <dbReference type="ChEBI" id="CHEBI:15377"/>
        <dbReference type="ChEBI" id="CHEBI:15378"/>
        <dbReference type="ChEBI" id="CHEBI:15740"/>
        <dbReference type="ChEBI" id="CHEBI:37565"/>
        <dbReference type="ChEBI" id="CHEBI:43474"/>
        <dbReference type="ChEBI" id="CHEBI:58614"/>
        <dbReference type="EC" id="3.5.4.25"/>
    </reaction>
</comment>
<evidence type="ECO:0000256" key="15">
    <source>
        <dbReference type="ARBA" id="ARBA00023239"/>
    </source>
</evidence>
<dbReference type="HAMAP" id="MF_00179">
    <property type="entry name" value="RibA"/>
    <property type="match status" value="1"/>
</dbReference>
<keyword evidence="12 19" id="KW-0460">Magnesium</keyword>
<evidence type="ECO:0000256" key="10">
    <source>
        <dbReference type="ARBA" id="ARBA00022801"/>
    </source>
</evidence>
<evidence type="ECO:0000256" key="3">
    <source>
        <dbReference type="ARBA" id="ARBA00002284"/>
    </source>
</evidence>
<dbReference type="HOGENOM" id="CLU_020273_1_2_11"/>
<feature type="binding site" evidence="19">
    <location>
        <position position="343"/>
    </location>
    <ligand>
        <name>GTP</name>
        <dbReference type="ChEBI" id="CHEBI:37565"/>
    </ligand>
</feature>
<keyword evidence="16 19" id="KW-0511">Multifunctional enzyme</keyword>
<keyword evidence="8 19" id="KW-0479">Metal-binding</keyword>
<evidence type="ECO:0000256" key="1">
    <source>
        <dbReference type="ARBA" id="ARBA00000141"/>
    </source>
</evidence>
<reference evidence="22 23" key="2">
    <citation type="journal article" date="2010" name="Stand. Genomic Sci.">
        <title>Complete genome sequence of Nakamurella multipartita type strain (Y-104).</title>
        <authorList>
            <person name="Tice H."/>
            <person name="Mayilraj S."/>
            <person name="Sims D."/>
            <person name="Lapidus A."/>
            <person name="Nolan M."/>
            <person name="Lucas S."/>
            <person name="Glavina Del Rio T."/>
            <person name="Copeland A."/>
            <person name="Cheng J.F."/>
            <person name="Meincke L."/>
            <person name="Bruce D."/>
            <person name="Goodwin L."/>
            <person name="Pitluck S."/>
            <person name="Ivanova N."/>
            <person name="Mavromatis K."/>
            <person name="Ovchinnikova G."/>
            <person name="Pati A."/>
            <person name="Chen A."/>
            <person name="Palaniappan K."/>
            <person name="Land M."/>
            <person name="Hauser L."/>
            <person name="Chang Y.J."/>
            <person name="Jeffries C.D."/>
            <person name="Detter J.C."/>
            <person name="Brettin T."/>
            <person name="Rohde M."/>
            <person name="Goker M."/>
            <person name="Bristow J."/>
            <person name="Eisen J.A."/>
            <person name="Markowitz V."/>
            <person name="Hugenholtz P."/>
            <person name="Kyrpides N.C."/>
            <person name="Klenk H.P."/>
            <person name="Chen F."/>
        </authorList>
    </citation>
    <scope>NUCLEOTIDE SEQUENCE [LARGE SCALE GENOMIC DNA]</scope>
    <source>
        <strain evidence="23">ATCC 700099 / DSM 44233 / CIP 104796 / JCM 9543 / NBRC 105858 / Y-104</strain>
    </source>
</reference>
<dbReference type="GO" id="GO:0008270">
    <property type="term" value="F:zinc ion binding"/>
    <property type="evidence" value="ECO:0007669"/>
    <property type="project" value="UniProtKB-UniRule"/>
</dbReference>
<keyword evidence="9 19" id="KW-0547">Nucleotide-binding</keyword>
<dbReference type="Pfam" id="PF00925">
    <property type="entry name" value="GTP_cyclohydro2"/>
    <property type="match status" value="1"/>
</dbReference>
<keyword evidence="7 19" id="KW-0686">Riboflavin biosynthesis</keyword>
<feature type="active site" description="Proton acceptor; for GTP cyclohydrolase activity" evidence="19">
    <location>
        <position position="400"/>
    </location>
</feature>
<feature type="binding site" evidence="19">
    <location>
        <begin position="366"/>
        <end position="368"/>
    </location>
    <ligand>
        <name>GTP</name>
        <dbReference type="ChEBI" id="CHEBI:37565"/>
    </ligand>
</feature>
<feature type="region of interest" description="GTP cyclohydrolase II" evidence="19">
    <location>
        <begin position="272"/>
        <end position="483"/>
    </location>
</feature>
<dbReference type="EC" id="4.1.99.12" evidence="19"/>
<feature type="binding site" evidence="19">
    <location>
        <position position="388"/>
    </location>
    <ligand>
        <name>GTP</name>
        <dbReference type="ChEBI" id="CHEBI:37565"/>
    </ligand>
</feature>
<dbReference type="CDD" id="cd00641">
    <property type="entry name" value="GTP_cyclohydro2"/>
    <property type="match status" value="1"/>
</dbReference>
<dbReference type="GO" id="GO:0000287">
    <property type="term" value="F:magnesium ion binding"/>
    <property type="evidence" value="ECO:0007669"/>
    <property type="project" value="UniProtKB-UniRule"/>
</dbReference>
<dbReference type="PIRSF" id="PIRSF001259">
    <property type="entry name" value="RibA"/>
    <property type="match status" value="1"/>
</dbReference>
<dbReference type="EMBL" id="CP001737">
    <property type="protein sequence ID" value="ACV80440.1"/>
    <property type="molecule type" value="Genomic_DNA"/>
</dbReference>
<feature type="binding site" evidence="19">
    <location>
        <position position="213"/>
    </location>
    <ligand>
        <name>Mg(2+)</name>
        <dbReference type="ChEBI" id="CHEBI:18420"/>
        <label>2</label>
    </ligand>
</feature>
<feature type="binding site" evidence="19">
    <location>
        <position position="102"/>
    </location>
    <ligand>
        <name>D-ribulose 5-phosphate</name>
        <dbReference type="ChEBI" id="CHEBI:58121"/>
    </ligand>
</feature>
<evidence type="ECO:0000256" key="17">
    <source>
        <dbReference type="ARBA" id="ARBA00043932"/>
    </source>
</evidence>
<feature type="binding site" evidence="19">
    <location>
        <begin position="322"/>
        <end position="326"/>
    </location>
    <ligand>
        <name>GTP</name>
        <dbReference type="ChEBI" id="CHEBI:37565"/>
    </ligand>
</feature>
<dbReference type="Proteomes" id="UP000002218">
    <property type="component" value="Chromosome"/>
</dbReference>
<dbReference type="eggNOG" id="COG0108">
    <property type="taxonomic scope" value="Bacteria"/>
</dbReference>
<dbReference type="SUPFAM" id="SSF55821">
    <property type="entry name" value="YrdC/RibB"/>
    <property type="match status" value="1"/>
</dbReference>
<evidence type="ECO:0000256" key="14">
    <source>
        <dbReference type="ARBA" id="ARBA00023211"/>
    </source>
</evidence>
<dbReference type="InterPro" id="IPR017945">
    <property type="entry name" value="DHBP_synth_RibB-like_a/b_dom"/>
</dbReference>
<feature type="active site" description="Nucleophile; for GTP cyclohydrolase activity" evidence="19">
    <location>
        <position position="402"/>
    </location>
</feature>
<keyword evidence="10 19" id="KW-0378">Hydrolase</keyword>
<evidence type="ECO:0000256" key="4">
    <source>
        <dbReference type="ARBA" id="ARBA00004853"/>
    </source>
</evidence>
<evidence type="ECO:0000256" key="18">
    <source>
        <dbReference type="ARBA" id="ARBA00049295"/>
    </source>
</evidence>
<dbReference type="GO" id="GO:0009231">
    <property type="term" value="P:riboflavin biosynthetic process"/>
    <property type="evidence" value="ECO:0007669"/>
    <property type="project" value="UniProtKB-UniRule"/>
</dbReference>
<evidence type="ECO:0000256" key="5">
    <source>
        <dbReference type="ARBA" id="ARBA00004904"/>
    </source>
</evidence>
<feature type="region of interest" description="Disordered" evidence="20">
    <location>
        <begin position="1"/>
        <end position="65"/>
    </location>
</feature>
<dbReference type="SUPFAM" id="SSF142695">
    <property type="entry name" value="RibA-like"/>
    <property type="match status" value="1"/>
</dbReference>
<dbReference type="GO" id="GO:0005525">
    <property type="term" value="F:GTP binding"/>
    <property type="evidence" value="ECO:0007669"/>
    <property type="project" value="UniProtKB-KW"/>
</dbReference>
<feature type="binding site" evidence="19">
    <location>
        <position position="423"/>
    </location>
    <ligand>
        <name>GTP</name>
        <dbReference type="ChEBI" id="CHEBI:37565"/>
    </ligand>
</feature>
<dbReference type="PANTHER" id="PTHR21327:SF18">
    <property type="entry name" value="3,4-DIHYDROXY-2-BUTANONE 4-PHOSPHATE SYNTHASE"/>
    <property type="match status" value="1"/>
</dbReference>
<organism evidence="22 23">
    <name type="scientific">Nakamurella multipartita (strain ATCC 700099 / DSM 44233 / CIP 104796 / JCM 9543 / NBRC 105858 / Y-104)</name>
    <name type="common">Microsphaera multipartita</name>
    <dbReference type="NCBI Taxonomy" id="479431"/>
    <lineage>
        <taxon>Bacteria</taxon>
        <taxon>Bacillati</taxon>
        <taxon>Actinomycetota</taxon>
        <taxon>Actinomycetes</taxon>
        <taxon>Nakamurellales</taxon>
        <taxon>Nakamurellaceae</taxon>
        <taxon>Nakamurella</taxon>
    </lineage>
</organism>
<keyword evidence="14 19" id="KW-0464">Manganese</keyword>
<dbReference type="InParanoid" id="C8XIH5"/>
<proteinExistence type="inferred from homology"/>
<feature type="binding site" evidence="19">
    <location>
        <position position="428"/>
    </location>
    <ligand>
        <name>GTP</name>
        <dbReference type="ChEBI" id="CHEBI:37565"/>
    </ligand>
</feature>
<reference evidence="23" key="1">
    <citation type="submission" date="2009-09" db="EMBL/GenBank/DDBJ databases">
        <title>The complete genome of Nakamurella multipartita DSM 44233.</title>
        <authorList>
            <consortium name="US DOE Joint Genome Institute (JGI-PGF)"/>
            <person name="Lucas S."/>
            <person name="Copeland A."/>
            <person name="Lapidus A."/>
            <person name="Glavina del Rio T."/>
            <person name="Dalin E."/>
            <person name="Tice H."/>
            <person name="Bruce D."/>
            <person name="Goodwin L."/>
            <person name="Pitluck S."/>
            <person name="Kyrpides N."/>
            <person name="Mavromatis K."/>
            <person name="Ivanova N."/>
            <person name="Ovchinnikova G."/>
            <person name="Sims D."/>
            <person name="Meincke L."/>
            <person name="Brettin T."/>
            <person name="Detter J.C."/>
            <person name="Han C."/>
            <person name="Larimer F."/>
            <person name="Land M."/>
            <person name="Hauser L."/>
            <person name="Markowitz V."/>
            <person name="Cheng J.-F."/>
            <person name="Hugenholtz P."/>
            <person name="Woyke T."/>
            <person name="Wu D."/>
            <person name="Klenk H.-P."/>
            <person name="Eisen J.A."/>
        </authorList>
    </citation>
    <scope>NUCLEOTIDE SEQUENCE [LARGE SCALE GENOMIC DNA]</scope>
    <source>
        <strain evidence="23">ATCC 700099 / DSM 44233 / CIP 104796 / JCM 9543 / NBRC 105858 / Y-104</strain>
    </source>
</reference>
<keyword evidence="23" id="KW-1185">Reference proteome</keyword>
<dbReference type="NCBIfam" id="NF006803">
    <property type="entry name" value="PRK09311.1"/>
    <property type="match status" value="1"/>
</dbReference>
<comment type="cofactor">
    <cofactor evidence="2">
        <name>Mn(2+)</name>
        <dbReference type="ChEBI" id="CHEBI:29035"/>
    </cofactor>
</comment>
<dbReference type="UniPathway" id="UPA00275">
    <property type="reaction ID" value="UER00399"/>
</dbReference>
<evidence type="ECO:0000256" key="8">
    <source>
        <dbReference type="ARBA" id="ARBA00022723"/>
    </source>
</evidence>
<dbReference type="EC" id="3.5.4.25" evidence="19"/>
<evidence type="ECO:0000256" key="16">
    <source>
        <dbReference type="ARBA" id="ARBA00023268"/>
    </source>
</evidence>
<evidence type="ECO:0000313" key="22">
    <source>
        <dbReference type="EMBL" id="ACV80440.1"/>
    </source>
</evidence>
<dbReference type="InterPro" id="IPR000422">
    <property type="entry name" value="DHBP_synthase_RibB"/>
</dbReference>
<dbReference type="AlphaFoldDB" id="C8XIH5"/>
<dbReference type="Pfam" id="PF00926">
    <property type="entry name" value="DHBP_synthase"/>
    <property type="match status" value="1"/>
</dbReference>
<dbReference type="NCBIfam" id="TIGR00506">
    <property type="entry name" value="ribB"/>
    <property type="match status" value="1"/>
</dbReference>
<sequence>MTSTAPGAQNQDLGFAGIPAADFTEAPRRPRADRGPAGDAAVDTGYAGIPFEDGTAAPPRPWDPNRPKTEAGFDTIDFALAELAAGRAVVVVDDEDRENEGDLIFAAELATPELMAFTVRHSSGVVCVGLTGDACDRLDLPPMYHRNQDRKSTAFTVSVDAKEGVTTGISAAERAHTVRLLADPAATDEDLSRPGHVFPLRARDGGVLVRPGHTEAAVDLAALAGLQPAGALCEIVNHDGSMSRLPDLQVFARRHRLALISIADLIAYKRAREVQIRKVASARLPLPQGVFTAVGYISTVTGRELIALVAGEIGDGRDVLVRVHSECLTGDVLGSLRCDCGPQLQAALQAVADEGRGVVLYIRGHEGRGIGLLDKLRAYELQDAGADTVDANLQLGLPSDSREYGTGAQVLADLGITSMRLLTNNPAKRAGLEGYGLSINGRVSLPAHVNPENLRYLTTKRDRMGHELDGLDGTDILYGEGHA</sequence>
<evidence type="ECO:0000256" key="7">
    <source>
        <dbReference type="ARBA" id="ARBA00022619"/>
    </source>
</evidence>
<dbReference type="HAMAP" id="MF_00180">
    <property type="entry name" value="RibB"/>
    <property type="match status" value="1"/>
</dbReference>
<dbReference type="GO" id="GO:0030145">
    <property type="term" value="F:manganese ion binding"/>
    <property type="evidence" value="ECO:0007669"/>
    <property type="project" value="UniProtKB-UniRule"/>
</dbReference>
<dbReference type="InterPro" id="IPR000926">
    <property type="entry name" value="RibA"/>
</dbReference>
<dbReference type="InterPro" id="IPR036144">
    <property type="entry name" value="RibA-like_sf"/>
</dbReference>
<dbReference type="Gene3D" id="3.40.50.10990">
    <property type="entry name" value="GTP cyclohydrolase II"/>
    <property type="match status" value="1"/>
</dbReference>
<dbReference type="STRING" id="479431.Namu_4151"/>
<dbReference type="GO" id="GO:0003935">
    <property type="term" value="F:GTP cyclohydrolase II activity"/>
    <property type="evidence" value="ECO:0007669"/>
    <property type="project" value="UniProtKB-UniRule"/>
</dbReference>
<feature type="compositionally biased region" description="Basic and acidic residues" evidence="20">
    <location>
        <begin position="25"/>
        <end position="36"/>
    </location>
</feature>
<evidence type="ECO:0000256" key="12">
    <source>
        <dbReference type="ARBA" id="ARBA00022842"/>
    </source>
</evidence>
<dbReference type="NCBIfam" id="NF001591">
    <property type="entry name" value="PRK00393.1"/>
    <property type="match status" value="1"/>
</dbReference>
<protein>
    <recommendedName>
        <fullName evidence="19">Riboflavin biosynthesis protein RibBA</fullName>
    </recommendedName>
    <domain>
        <recommendedName>
            <fullName evidence="19">3,4-dihydroxy-2-butanone 4-phosphate synthase</fullName>
            <shortName evidence="19">DHBP synthase</shortName>
            <ecNumber evidence="19">4.1.99.12</ecNumber>
        </recommendedName>
    </domain>
    <domain>
        <recommendedName>
            <fullName evidence="19">GTP cyclohydrolase-2</fullName>
            <ecNumber evidence="19">3.5.4.25</ecNumber>
        </recommendedName>
        <alternativeName>
            <fullName evidence="19">GTP cyclohydrolase II</fullName>
        </alternativeName>
    </domain>
</protein>
<dbReference type="FunFam" id="3.40.50.10990:FF:000001">
    <property type="entry name" value="Riboflavin biosynthesis protein RibBA"/>
    <property type="match status" value="1"/>
</dbReference>
<comment type="function">
    <text evidence="17 19">Catalyzes the conversion of GTP to 2,5-diamino-6-ribosylamino-4(3H)-pyrimidinone 5'-phosphate (DARP), formate and pyrophosphate.</text>
</comment>
<comment type="cofactor">
    <cofactor evidence="19">
        <name>Mg(2+)</name>
        <dbReference type="ChEBI" id="CHEBI:18420"/>
    </cofactor>
    <cofactor evidence="19">
        <name>Mn(2+)</name>
        <dbReference type="ChEBI" id="CHEBI:29035"/>
    </cofactor>
    <text evidence="19">Binds 2 divalent metal cations per subunit. Magnesium or manganese.</text>
</comment>
<feature type="binding site" evidence="19">
    <location>
        <position position="98"/>
    </location>
    <ligand>
        <name>Mg(2+)</name>
        <dbReference type="ChEBI" id="CHEBI:18420"/>
        <label>2</label>
    </ligand>
</feature>
<feature type="binding site" evidence="19">
    <location>
        <position position="98"/>
    </location>
    <ligand>
        <name>Mg(2+)</name>
        <dbReference type="ChEBI" id="CHEBI:18420"/>
        <label>1</label>
    </ligand>
</feature>
<dbReference type="NCBIfam" id="TIGR00505">
    <property type="entry name" value="ribA"/>
    <property type="match status" value="1"/>
</dbReference>
<dbReference type="FunCoup" id="C8XIH5">
    <property type="interactions" value="213"/>
</dbReference>
<evidence type="ECO:0000259" key="21">
    <source>
        <dbReference type="Pfam" id="PF00925"/>
    </source>
</evidence>
<gene>
    <name evidence="19" type="primary">ribBA</name>
    <name evidence="22" type="ordered locus">Namu_4151</name>
</gene>